<reference evidence="2" key="1">
    <citation type="journal article" date="2014" name="Science">
        <title>Ancient hybridizations among the ancestral genomes of bread wheat.</title>
        <authorList>
            <consortium name="International Wheat Genome Sequencing Consortium,"/>
            <person name="Marcussen T."/>
            <person name="Sandve S.R."/>
            <person name="Heier L."/>
            <person name="Spannagl M."/>
            <person name="Pfeifer M."/>
            <person name="Jakobsen K.S."/>
            <person name="Wulff B.B."/>
            <person name="Steuernagel B."/>
            <person name="Mayer K.F."/>
            <person name="Olsen O.A."/>
        </authorList>
    </citation>
    <scope>NUCLEOTIDE SEQUENCE [LARGE SCALE GENOMIC DNA]</scope>
    <source>
        <strain evidence="2">cv. AL8/78</strain>
    </source>
</reference>
<dbReference type="AlphaFoldDB" id="A0A453AXM2"/>
<evidence type="ECO:0000313" key="1">
    <source>
        <dbReference type="EnsemblPlants" id="AET2Gv20294300.9"/>
    </source>
</evidence>
<dbReference type="EnsemblPlants" id="AET2Gv20294300.9">
    <property type="protein sequence ID" value="AET2Gv20294300.9"/>
    <property type="gene ID" value="AET2Gv20294300"/>
</dbReference>
<dbReference type="Proteomes" id="UP000015105">
    <property type="component" value="Chromosome 2D"/>
</dbReference>
<proteinExistence type="predicted"/>
<sequence length="70" mass="7660">MLSTTGSILLTSDSGIGLGDGERSFSAAESWCQELTVDVESYLLNNYQFDLFACIQTVLHFCLSHVFSCS</sequence>
<name>A0A453AXM2_AEGTS</name>
<organism evidence="1 2">
    <name type="scientific">Aegilops tauschii subsp. strangulata</name>
    <name type="common">Goatgrass</name>
    <dbReference type="NCBI Taxonomy" id="200361"/>
    <lineage>
        <taxon>Eukaryota</taxon>
        <taxon>Viridiplantae</taxon>
        <taxon>Streptophyta</taxon>
        <taxon>Embryophyta</taxon>
        <taxon>Tracheophyta</taxon>
        <taxon>Spermatophyta</taxon>
        <taxon>Magnoliopsida</taxon>
        <taxon>Liliopsida</taxon>
        <taxon>Poales</taxon>
        <taxon>Poaceae</taxon>
        <taxon>BOP clade</taxon>
        <taxon>Pooideae</taxon>
        <taxon>Triticodae</taxon>
        <taxon>Triticeae</taxon>
        <taxon>Triticinae</taxon>
        <taxon>Aegilops</taxon>
    </lineage>
</organism>
<accession>A0A453AXM2</accession>
<dbReference type="Gramene" id="AET2Gv20294300.8">
    <property type="protein sequence ID" value="AET2Gv20294300.8"/>
    <property type="gene ID" value="AET2Gv20294300"/>
</dbReference>
<reference evidence="1" key="5">
    <citation type="journal article" date="2021" name="G3 (Bethesda)">
        <title>Aegilops tauschii genome assembly Aet v5.0 features greater sequence contiguity and improved annotation.</title>
        <authorList>
            <person name="Wang L."/>
            <person name="Zhu T."/>
            <person name="Rodriguez J.C."/>
            <person name="Deal K.R."/>
            <person name="Dubcovsky J."/>
            <person name="McGuire P.E."/>
            <person name="Lux T."/>
            <person name="Spannagl M."/>
            <person name="Mayer K.F.X."/>
            <person name="Baldrich P."/>
            <person name="Meyers B.C."/>
            <person name="Huo N."/>
            <person name="Gu Y.Q."/>
            <person name="Zhou H."/>
            <person name="Devos K.M."/>
            <person name="Bennetzen J.L."/>
            <person name="Unver T."/>
            <person name="Budak H."/>
            <person name="Gulick P.J."/>
            <person name="Galiba G."/>
            <person name="Kalapos B."/>
            <person name="Nelson D.R."/>
            <person name="Li P."/>
            <person name="You F.M."/>
            <person name="Luo M.C."/>
            <person name="Dvorak J."/>
        </authorList>
    </citation>
    <scope>NUCLEOTIDE SEQUENCE [LARGE SCALE GENOMIC DNA]</scope>
    <source>
        <strain evidence="1">cv. AL8/78</strain>
    </source>
</reference>
<reference evidence="2" key="2">
    <citation type="journal article" date="2017" name="Nat. Plants">
        <title>The Aegilops tauschii genome reveals multiple impacts of transposons.</title>
        <authorList>
            <person name="Zhao G."/>
            <person name="Zou C."/>
            <person name="Li K."/>
            <person name="Wang K."/>
            <person name="Li T."/>
            <person name="Gao L."/>
            <person name="Zhang X."/>
            <person name="Wang H."/>
            <person name="Yang Z."/>
            <person name="Liu X."/>
            <person name="Jiang W."/>
            <person name="Mao L."/>
            <person name="Kong X."/>
            <person name="Jiao Y."/>
            <person name="Jia J."/>
        </authorList>
    </citation>
    <scope>NUCLEOTIDE SEQUENCE [LARGE SCALE GENOMIC DNA]</scope>
    <source>
        <strain evidence="2">cv. AL8/78</strain>
    </source>
</reference>
<reference evidence="1" key="3">
    <citation type="journal article" date="2017" name="Nature">
        <title>Genome sequence of the progenitor of the wheat D genome Aegilops tauschii.</title>
        <authorList>
            <person name="Luo M.C."/>
            <person name="Gu Y.Q."/>
            <person name="Puiu D."/>
            <person name="Wang H."/>
            <person name="Twardziok S.O."/>
            <person name="Deal K.R."/>
            <person name="Huo N."/>
            <person name="Zhu T."/>
            <person name="Wang L."/>
            <person name="Wang Y."/>
            <person name="McGuire P.E."/>
            <person name="Liu S."/>
            <person name="Long H."/>
            <person name="Ramasamy R.K."/>
            <person name="Rodriguez J.C."/>
            <person name="Van S.L."/>
            <person name="Yuan L."/>
            <person name="Wang Z."/>
            <person name="Xia Z."/>
            <person name="Xiao L."/>
            <person name="Anderson O.D."/>
            <person name="Ouyang S."/>
            <person name="Liang Y."/>
            <person name="Zimin A.V."/>
            <person name="Pertea G."/>
            <person name="Qi P."/>
            <person name="Bennetzen J.L."/>
            <person name="Dai X."/>
            <person name="Dawson M.W."/>
            <person name="Muller H.G."/>
            <person name="Kugler K."/>
            <person name="Rivarola-Duarte L."/>
            <person name="Spannagl M."/>
            <person name="Mayer K.F.X."/>
            <person name="Lu F.H."/>
            <person name="Bevan M.W."/>
            <person name="Leroy P."/>
            <person name="Li P."/>
            <person name="You F.M."/>
            <person name="Sun Q."/>
            <person name="Liu Z."/>
            <person name="Lyons E."/>
            <person name="Wicker T."/>
            <person name="Salzberg S.L."/>
            <person name="Devos K.M."/>
            <person name="Dvorak J."/>
        </authorList>
    </citation>
    <scope>NUCLEOTIDE SEQUENCE [LARGE SCALE GENOMIC DNA]</scope>
    <source>
        <strain evidence="1">cv. AL8/78</strain>
    </source>
</reference>
<dbReference type="EnsemblPlants" id="AET2Gv20294300.8">
    <property type="protein sequence ID" value="AET2Gv20294300.8"/>
    <property type="gene ID" value="AET2Gv20294300"/>
</dbReference>
<protein>
    <submittedName>
        <fullName evidence="1">Uncharacterized protein</fullName>
    </submittedName>
</protein>
<dbReference type="Gramene" id="AET2Gv20294300.9">
    <property type="protein sequence ID" value="AET2Gv20294300.9"/>
    <property type="gene ID" value="AET2Gv20294300"/>
</dbReference>
<evidence type="ECO:0000313" key="2">
    <source>
        <dbReference type="Proteomes" id="UP000015105"/>
    </source>
</evidence>
<reference evidence="1" key="4">
    <citation type="submission" date="2019-03" db="UniProtKB">
        <authorList>
            <consortium name="EnsemblPlants"/>
        </authorList>
    </citation>
    <scope>IDENTIFICATION</scope>
</reference>
<keyword evidence="2" id="KW-1185">Reference proteome</keyword>